<name>A0ABU3RFQ2_9BACL</name>
<sequence>MKRYWTLVVLIPFVVLTISIYYATASEVDKPDYYLKTLGGREEEVSHLMVRGQYMSEPIAIRPAGSEYPNDKDSFWERLDSTYFYQDELQELFQEYRSFMRGKKNLNALYVDEKLIAYAQYDFRFKTDEVQSDMIDISVMEKAKKSSLSFQVKLPKEKNEYISVLDVYVKDQSMKLLVNQYQKSGKYSQPEDAKYVIYTVDLDKKSIEGKQLIATGVSQDHTSQTTTALISSNDMMKPNHYLLFDRTSYALDAKKDILNRELLYYDIWNGQMTTVQSELVRDLLMNGKPGQLRIDYIGDDLYFTPMNIYDQSRVVHYNLAEQKLQSDVKINLKDWMQDELHVQMKQFADNRLYMNYYGRRSPGVAVVDLDTGKIVYQGEVARKDGLELSNLMINSLSVK</sequence>
<accession>A0ABU3RFQ2</accession>
<organism evidence="1 2">
    <name type="scientific">Paenibacillus violae</name>
    <dbReference type="NCBI Taxonomy" id="3077234"/>
    <lineage>
        <taxon>Bacteria</taxon>
        <taxon>Bacillati</taxon>
        <taxon>Bacillota</taxon>
        <taxon>Bacilli</taxon>
        <taxon>Bacillales</taxon>
        <taxon>Paenibacillaceae</taxon>
        <taxon>Paenibacillus</taxon>
    </lineage>
</organism>
<proteinExistence type="predicted"/>
<comment type="caution">
    <text evidence="1">The sequence shown here is derived from an EMBL/GenBank/DDBJ whole genome shotgun (WGS) entry which is preliminary data.</text>
</comment>
<evidence type="ECO:0000313" key="2">
    <source>
        <dbReference type="Proteomes" id="UP001260980"/>
    </source>
</evidence>
<protein>
    <recommendedName>
        <fullName evidence="3">Regulatory protein YycH domain-containing protein</fullName>
    </recommendedName>
</protein>
<dbReference type="Proteomes" id="UP001260980">
    <property type="component" value="Unassembled WGS sequence"/>
</dbReference>
<dbReference type="RefSeq" id="WP_315953245.1">
    <property type="nucleotide sequence ID" value="NZ_JAWCUD010000006.1"/>
</dbReference>
<gene>
    <name evidence="1" type="ORF">RQP52_18500</name>
</gene>
<keyword evidence="2" id="KW-1185">Reference proteome</keyword>
<reference evidence="1 2" key="1">
    <citation type="submission" date="2023-10" db="EMBL/GenBank/DDBJ databases">
        <title>Paenibacillus strain PFR10 Genome sequencing and assembly.</title>
        <authorList>
            <person name="Kim I."/>
        </authorList>
    </citation>
    <scope>NUCLEOTIDE SEQUENCE [LARGE SCALE GENOMIC DNA]</scope>
    <source>
        <strain evidence="1 2">PFR10</strain>
    </source>
</reference>
<dbReference type="EMBL" id="JAWCUD010000006">
    <property type="protein sequence ID" value="MDU0203069.1"/>
    <property type="molecule type" value="Genomic_DNA"/>
</dbReference>
<evidence type="ECO:0008006" key="3">
    <source>
        <dbReference type="Google" id="ProtNLM"/>
    </source>
</evidence>
<evidence type="ECO:0000313" key="1">
    <source>
        <dbReference type="EMBL" id="MDU0203069.1"/>
    </source>
</evidence>